<organism evidence="1 2">
    <name type="scientific">Psychrobacter nivimaris</name>
    <dbReference type="NCBI Taxonomy" id="281738"/>
    <lineage>
        <taxon>Bacteria</taxon>
        <taxon>Pseudomonadati</taxon>
        <taxon>Pseudomonadota</taxon>
        <taxon>Gammaproteobacteria</taxon>
        <taxon>Moraxellales</taxon>
        <taxon>Moraxellaceae</taxon>
        <taxon>Psychrobacter</taxon>
    </lineage>
</organism>
<gene>
    <name evidence="1" type="ORF">FQV37_1457</name>
</gene>
<name>A0A6N7BWI3_9GAMM</name>
<proteinExistence type="predicted"/>
<keyword evidence="2" id="KW-1185">Reference proteome</keyword>
<dbReference type="EMBL" id="VZIZ01000027">
    <property type="protein sequence ID" value="KAF0568035.1"/>
    <property type="molecule type" value="Genomic_DNA"/>
</dbReference>
<evidence type="ECO:0000313" key="2">
    <source>
        <dbReference type="Proteomes" id="UP000471465"/>
    </source>
</evidence>
<accession>A0A6N7BWI3</accession>
<sequence length="42" mass="4766">MLLRGESASKFWQRTTGQGLGANDTNNKFFVKMDGRLLFIIC</sequence>
<protein>
    <submittedName>
        <fullName evidence="1">Uncharacterized protein</fullName>
    </submittedName>
</protein>
<dbReference type="Proteomes" id="UP000471465">
    <property type="component" value="Unassembled WGS sequence"/>
</dbReference>
<comment type="caution">
    <text evidence="1">The sequence shown here is derived from an EMBL/GenBank/DDBJ whole genome shotgun (WGS) entry which is preliminary data.</text>
</comment>
<dbReference type="AlphaFoldDB" id="A0A6N7BWI3"/>
<reference evidence="1 2" key="1">
    <citation type="submission" date="2019-09" db="EMBL/GenBank/DDBJ databases">
        <title>Draft genome sequence of Psychrobacter nivimaris LAMA 639, in search for biotechnological relevant genes.</title>
        <authorList>
            <person name="Lima A.O.S."/>
            <person name="Staloch B.E.K."/>
            <person name="Freitas R.C."/>
            <person name="Niero H."/>
            <person name="Silva M.A.C."/>
        </authorList>
    </citation>
    <scope>NUCLEOTIDE SEQUENCE [LARGE SCALE GENOMIC DNA]</scope>
    <source>
        <strain evidence="1 2">LAMA 639</strain>
    </source>
</reference>
<evidence type="ECO:0000313" key="1">
    <source>
        <dbReference type="EMBL" id="KAF0568035.1"/>
    </source>
</evidence>